<gene>
    <name evidence="8" type="ORF">BN980_GECA07s04036g</name>
    <name evidence="9" type="ORF">DV451_002748</name>
</gene>
<comment type="caution">
    <text evidence="8">The sequence shown here is derived from an EMBL/GenBank/DDBJ whole genome shotgun (WGS) entry which is preliminary data.</text>
</comment>
<evidence type="ECO:0000256" key="7">
    <source>
        <dbReference type="RuleBase" id="RU363059"/>
    </source>
</evidence>
<keyword evidence="6 7" id="KW-0472">Membrane</keyword>
<evidence type="ECO:0000313" key="9">
    <source>
        <dbReference type="EMBL" id="KAF5099925.1"/>
    </source>
</evidence>
<dbReference type="Proteomes" id="UP000750522">
    <property type="component" value="Unassembled WGS sequence"/>
</dbReference>
<reference evidence="9" key="2">
    <citation type="journal article" date="2020" name="Front. Microbiol.">
        <title>Phenotypic and Genetic Characterization of the Cheese Ripening Yeast Geotrichum candidum.</title>
        <authorList>
            <person name="Perkins V."/>
            <person name="Vignola S."/>
            <person name="Lessard M.H."/>
            <person name="Plante P.L."/>
            <person name="Corbeil J."/>
            <person name="Dugat-Bony E."/>
            <person name="Frenette M."/>
            <person name="Labrie S."/>
        </authorList>
    </citation>
    <scope>NUCLEOTIDE SEQUENCE</scope>
    <source>
        <strain evidence="9">LMA-70</strain>
    </source>
</reference>
<dbReference type="STRING" id="1173061.A0A0J9XAV0"/>
<dbReference type="GO" id="GO:0006950">
    <property type="term" value="P:response to stress"/>
    <property type="evidence" value="ECO:0007669"/>
    <property type="project" value="UniProtKB-ARBA"/>
</dbReference>
<dbReference type="Pfam" id="PF04511">
    <property type="entry name" value="DER1"/>
    <property type="match status" value="1"/>
</dbReference>
<dbReference type="InterPro" id="IPR007599">
    <property type="entry name" value="DER1"/>
</dbReference>
<evidence type="ECO:0000256" key="6">
    <source>
        <dbReference type="ARBA" id="ARBA00023136"/>
    </source>
</evidence>
<dbReference type="Proteomes" id="UP000242525">
    <property type="component" value="Unassembled WGS sequence"/>
</dbReference>
<feature type="transmembrane region" description="Helical" evidence="7">
    <location>
        <begin position="53"/>
        <end position="76"/>
    </location>
</feature>
<dbReference type="EMBL" id="QQZK01000053">
    <property type="protein sequence ID" value="KAF5099925.1"/>
    <property type="molecule type" value="Genomic_DNA"/>
</dbReference>
<proteinExistence type="inferred from homology"/>
<comment type="function">
    <text evidence="7">May be involved in the degradation of misfolded endoplasmic reticulum (ER) luminal proteins.</text>
</comment>
<feature type="transmembrane region" description="Helical" evidence="7">
    <location>
        <begin position="143"/>
        <end position="167"/>
    </location>
</feature>
<reference evidence="8 10" key="1">
    <citation type="submission" date="2014-03" db="EMBL/GenBank/DDBJ databases">
        <authorList>
            <person name="Casaregola S."/>
        </authorList>
    </citation>
    <scope>NUCLEOTIDE SEQUENCE [LARGE SCALE GENOMIC DNA]</scope>
    <source>
        <strain evidence="8 10">CLIB 918</strain>
    </source>
</reference>
<keyword evidence="3 7" id="KW-0812">Transmembrane</keyword>
<accession>A0A0J9XAV0</accession>
<feature type="transmembrane region" description="Helical" evidence="7">
    <location>
        <begin position="96"/>
        <end position="123"/>
    </location>
</feature>
<evidence type="ECO:0000256" key="4">
    <source>
        <dbReference type="ARBA" id="ARBA00022824"/>
    </source>
</evidence>
<comment type="caution">
    <text evidence="7">Lacks conserved residue(s) required for the propagation of feature annotation.</text>
</comment>
<keyword evidence="10" id="KW-1185">Reference proteome</keyword>
<evidence type="ECO:0000256" key="2">
    <source>
        <dbReference type="ARBA" id="ARBA00008917"/>
    </source>
</evidence>
<dbReference type="OrthoDB" id="1716531at2759"/>
<reference evidence="9" key="3">
    <citation type="submission" date="2020-01" db="EMBL/GenBank/DDBJ databases">
        <authorList>
            <person name="Perkins V."/>
            <person name="Lessard M.-H."/>
            <person name="Dugat-Bony E."/>
            <person name="Frenette M."/>
            <person name="Labrie S."/>
        </authorList>
    </citation>
    <scope>NUCLEOTIDE SEQUENCE</scope>
    <source>
        <strain evidence="9">LMA-70</strain>
    </source>
</reference>
<evidence type="ECO:0000313" key="8">
    <source>
        <dbReference type="EMBL" id="CDO54399.1"/>
    </source>
</evidence>
<comment type="similarity">
    <text evidence="2 7">Belongs to the derlin family.</text>
</comment>
<dbReference type="InterPro" id="IPR035952">
    <property type="entry name" value="Rhomboid-like_sf"/>
</dbReference>
<keyword evidence="4 7" id="KW-0256">Endoplasmic reticulum</keyword>
<organism evidence="8 10">
    <name type="scientific">Geotrichum candidum</name>
    <name type="common">Oospora lactis</name>
    <name type="synonym">Dipodascus geotrichum</name>
    <dbReference type="NCBI Taxonomy" id="1173061"/>
    <lineage>
        <taxon>Eukaryota</taxon>
        <taxon>Fungi</taxon>
        <taxon>Dikarya</taxon>
        <taxon>Ascomycota</taxon>
        <taxon>Saccharomycotina</taxon>
        <taxon>Dipodascomycetes</taxon>
        <taxon>Dipodascales</taxon>
        <taxon>Dipodascaceae</taxon>
        <taxon>Geotrichum</taxon>
    </lineage>
</organism>
<dbReference type="SUPFAM" id="SSF144091">
    <property type="entry name" value="Rhomboid-like"/>
    <property type="match status" value="1"/>
</dbReference>
<name>A0A0J9XAV0_GEOCN</name>
<evidence type="ECO:0000256" key="1">
    <source>
        <dbReference type="ARBA" id="ARBA00004477"/>
    </source>
</evidence>
<sequence>MERMPLEWIQEIPPVTRAWTAAITVVSILEQCKIVNELDLLYSYRQVFVGHEYWRLLTSFVYFGPFSINLIMYAYFVARYSRMLEESFYLNRASQYMWLIAVIATSIVVLASFLPLGALPFLGPYLANALVYIWARRNPQEQLSLMGLFAFSAPYLPWVLMLFSAVVKSSSIKGELLGVFVGHMVFFLEDIYPSISGGVRVLRPPWEYFMHAQEPPTPNQEDHQQPQVVE</sequence>
<dbReference type="PANTHER" id="PTHR11009">
    <property type="entry name" value="DER1-LIKE PROTEIN, DERLIN"/>
    <property type="match status" value="1"/>
</dbReference>
<dbReference type="AlphaFoldDB" id="A0A0J9XAV0"/>
<evidence type="ECO:0000256" key="3">
    <source>
        <dbReference type="ARBA" id="ARBA00022692"/>
    </source>
</evidence>
<evidence type="ECO:0000313" key="10">
    <source>
        <dbReference type="Proteomes" id="UP000242525"/>
    </source>
</evidence>
<dbReference type="GO" id="GO:0005789">
    <property type="term" value="C:endoplasmic reticulum membrane"/>
    <property type="evidence" value="ECO:0007669"/>
    <property type="project" value="UniProtKB-SubCell"/>
</dbReference>
<dbReference type="EMBL" id="CCBN010000007">
    <property type="protein sequence ID" value="CDO54399.1"/>
    <property type="molecule type" value="Genomic_DNA"/>
</dbReference>
<evidence type="ECO:0000256" key="5">
    <source>
        <dbReference type="ARBA" id="ARBA00022989"/>
    </source>
</evidence>
<keyword evidence="5 7" id="KW-1133">Transmembrane helix</keyword>
<protein>
    <recommendedName>
        <fullName evidence="7">Derlin</fullName>
    </recommendedName>
</protein>
<comment type="subcellular location">
    <subcellularLocation>
        <location evidence="1 7">Endoplasmic reticulum membrane</location>
        <topology evidence="1 7">Multi-pass membrane protein</topology>
    </subcellularLocation>
</comment>